<dbReference type="InterPro" id="IPR024788">
    <property type="entry name" value="Malectin-like_Carb-bd_dom"/>
</dbReference>
<feature type="domain" description="Protein kinase" evidence="16">
    <location>
        <begin position="519"/>
        <end position="796"/>
    </location>
</feature>
<evidence type="ECO:0000256" key="15">
    <source>
        <dbReference type="SAM" id="SignalP"/>
    </source>
</evidence>
<feature type="region of interest" description="Disordered" evidence="13">
    <location>
        <begin position="806"/>
        <end position="827"/>
    </location>
</feature>
<keyword evidence="3" id="KW-0808">Transferase</keyword>
<dbReference type="FunFam" id="3.30.200.20:FF:000039">
    <property type="entry name" value="receptor-like protein kinase FERONIA"/>
    <property type="match status" value="1"/>
</dbReference>
<evidence type="ECO:0000256" key="12">
    <source>
        <dbReference type="PROSITE-ProRule" id="PRU10141"/>
    </source>
</evidence>
<evidence type="ECO:0000256" key="5">
    <source>
        <dbReference type="ARBA" id="ARBA00022729"/>
    </source>
</evidence>
<reference evidence="17" key="1">
    <citation type="submission" date="2022-07" db="EMBL/GenBank/DDBJ databases">
        <authorList>
            <person name="Macas J."/>
            <person name="Novak P."/>
            <person name="Neumann P."/>
        </authorList>
    </citation>
    <scope>NUCLEOTIDE SEQUENCE</scope>
</reference>
<dbReference type="PROSITE" id="PS00108">
    <property type="entry name" value="PROTEIN_KINASE_ST"/>
    <property type="match status" value="1"/>
</dbReference>
<comment type="caution">
    <text evidence="17">The sequence shown here is derived from an EMBL/GenBank/DDBJ whole genome shotgun (WGS) entry which is preliminary data.</text>
</comment>
<dbReference type="Gene3D" id="2.60.120.430">
    <property type="entry name" value="Galactose-binding lectin"/>
    <property type="match status" value="2"/>
</dbReference>
<dbReference type="FunFam" id="2.60.120.430:FF:000001">
    <property type="entry name" value="Receptor-like protein kinase FERONIA"/>
    <property type="match status" value="1"/>
</dbReference>
<dbReference type="InterPro" id="IPR011009">
    <property type="entry name" value="Kinase-like_dom_sf"/>
</dbReference>
<evidence type="ECO:0000256" key="2">
    <source>
        <dbReference type="ARBA" id="ARBA00022527"/>
    </source>
</evidence>
<keyword evidence="18" id="KW-1185">Reference proteome</keyword>
<keyword evidence="10 14" id="KW-0472">Membrane</keyword>
<feature type="signal peptide" evidence="15">
    <location>
        <begin position="1"/>
        <end position="24"/>
    </location>
</feature>
<keyword evidence="2" id="KW-0723">Serine/threonine-protein kinase</keyword>
<dbReference type="Gene3D" id="1.10.510.10">
    <property type="entry name" value="Transferase(Phosphotransferase) domain 1"/>
    <property type="match status" value="1"/>
</dbReference>
<dbReference type="EMBL" id="CAMAPF010000124">
    <property type="protein sequence ID" value="CAH9104052.1"/>
    <property type="molecule type" value="Genomic_DNA"/>
</dbReference>
<keyword evidence="6 12" id="KW-0547">Nucleotide-binding</keyword>
<dbReference type="Pfam" id="PF07714">
    <property type="entry name" value="PK_Tyr_Ser-Thr"/>
    <property type="match status" value="1"/>
</dbReference>
<name>A0AAV0DRW8_9ASTE</name>
<dbReference type="PROSITE" id="PS50011">
    <property type="entry name" value="PROTEIN_KINASE_DOM"/>
    <property type="match status" value="1"/>
</dbReference>
<dbReference type="InterPro" id="IPR001245">
    <property type="entry name" value="Ser-Thr/Tyr_kinase_cat_dom"/>
</dbReference>
<keyword evidence="8 12" id="KW-0067">ATP-binding</keyword>
<dbReference type="Proteomes" id="UP001152523">
    <property type="component" value="Unassembled WGS sequence"/>
</dbReference>
<accession>A0AAV0DRW8</accession>
<evidence type="ECO:0000256" key="7">
    <source>
        <dbReference type="ARBA" id="ARBA00022777"/>
    </source>
</evidence>
<dbReference type="PANTHER" id="PTHR45631">
    <property type="entry name" value="OS07G0107800 PROTEIN-RELATED"/>
    <property type="match status" value="1"/>
</dbReference>
<dbReference type="SMART" id="SM00220">
    <property type="entry name" value="S_TKc"/>
    <property type="match status" value="1"/>
</dbReference>
<dbReference type="Gene3D" id="3.30.200.20">
    <property type="entry name" value="Phosphorylase Kinase, domain 1"/>
    <property type="match status" value="1"/>
</dbReference>
<keyword evidence="5 15" id="KW-0732">Signal</keyword>
<dbReference type="SUPFAM" id="SSF56112">
    <property type="entry name" value="Protein kinase-like (PK-like)"/>
    <property type="match status" value="1"/>
</dbReference>
<evidence type="ECO:0000256" key="6">
    <source>
        <dbReference type="ARBA" id="ARBA00022741"/>
    </source>
</evidence>
<dbReference type="CDD" id="cd14066">
    <property type="entry name" value="STKc_IRAK"/>
    <property type="match status" value="1"/>
</dbReference>
<evidence type="ECO:0000256" key="8">
    <source>
        <dbReference type="ARBA" id="ARBA00022840"/>
    </source>
</evidence>
<evidence type="ECO:0000256" key="9">
    <source>
        <dbReference type="ARBA" id="ARBA00022989"/>
    </source>
</evidence>
<evidence type="ECO:0000256" key="11">
    <source>
        <dbReference type="ARBA" id="ARBA00023180"/>
    </source>
</evidence>
<dbReference type="FunFam" id="1.10.510.10:FF:000252">
    <property type="entry name" value="Receptor-like protein kinase FERONIA"/>
    <property type="match status" value="1"/>
</dbReference>
<dbReference type="GO" id="GO:0004674">
    <property type="term" value="F:protein serine/threonine kinase activity"/>
    <property type="evidence" value="ECO:0007669"/>
    <property type="project" value="UniProtKB-KW"/>
</dbReference>
<comment type="subcellular location">
    <subcellularLocation>
        <location evidence="1">Membrane</location>
        <topology evidence="1">Single-pass type I membrane protein</topology>
    </subcellularLocation>
</comment>
<evidence type="ECO:0000313" key="18">
    <source>
        <dbReference type="Proteomes" id="UP001152523"/>
    </source>
</evidence>
<dbReference type="PROSITE" id="PS00107">
    <property type="entry name" value="PROTEIN_KINASE_ATP"/>
    <property type="match status" value="1"/>
</dbReference>
<dbReference type="InterPro" id="IPR017441">
    <property type="entry name" value="Protein_kinase_ATP_BS"/>
</dbReference>
<dbReference type="AlphaFoldDB" id="A0AAV0DRW8"/>
<feature type="binding site" evidence="12">
    <location>
        <position position="547"/>
    </location>
    <ligand>
        <name>ATP</name>
        <dbReference type="ChEBI" id="CHEBI:30616"/>
    </ligand>
</feature>
<keyword evidence="11" id="KW-0325">Glycoprotein</keyword>
<dbReference type="Pfam" id="PF12819">
    <property type="entry name" value="Malectin_like"/>
    <property type="match status" value="1"/>
</dbReference>
<gene>
    <name evidence="17" type="ORF">CEPIT_LOCUS16639</name>
</gene>
<dbReference type="GO" id="GO:0016020">
    <property type="term" value="C:membrane"/>
    <property type="evidence" value="ECO:0007669"/>
    <property type="project" value="UniProtKB-SubCell"/>
</dbReference>
<dbReference type="PANTHER" id="PTHR45631:SF207">
    <property type="entry name" value="LRR RECEPTOR-LIKE SERINE_THREONINE-PROTEIN KINASE MEE39-RELATED"/>
    <property type="match status" value="1"/>
</dbReference>
<evidence type="ECO:0000256" key="3">
    <source>
        <dbReference type="ARBA" id="ARBA00022679"/>
    </source>
</evidence>
<organism evidence="17 18">
    <name type="scientific">Cuscuta epithymum</name>
    <dbReference type="NCBI Taxonomy" id="186058"/>
    <lineage>
        <taxon>Eukaryota</taxon>
        <taxon>Viridiplantae</taxon>
        <taxon>Streptophyta</taxon>
        <taxon>Embryophyta</taxon>
        <taxon>Tracheophyta</taxon>
        <taxon>Spermatophyta</taxon>
        <taxon>Magnoliopsida</taxon>
        <taxon>eudicotyledons</taxon>
        <taxon>Gunneridae</taxon>
        <taxon>Pentapetalae</taxon>
        <taxon>asterids</taxon>
        <taxon>lamiids</taxon>
        <taxon>Solanales</taxon>
        <taxon>Convolvulaceae</taxon>
        <taxon>Cuscuteae</taxon>
        <taxon>Cuscuta</taxon>
        <taxon>Cuscuta subgen. Cuscuta</taxon>
    </lineage>
</organism>
<feature type="chain" id="PRO_5043594655" description="Protein kinase domain-containing protein" evidence="15">
    <location>
        <begin position="25"/>
        <end position="827"/>
    </location>
</feature>
<keyword evidence="9 14" id="KW-1133">Transmembrane helix</keyword>
<evidence type="ECO:0000256" key="14">
    <source>
        <dbReference type="SAM" id="Phobius"/>
    </source>
</evidence>
<keyword evidence="4 14" id="KW-0812">Transmembrane</keyword>
<protein>
    <recommendedName>
        <fullName evidence="16">Protein kinase domain-containing protein</fullName>
    </recommendedName>
</protein>
<dbReference type="InterPro" id="IPR008271">
    <property type="entry name" value="Ser/Thr_kinase_AS"/>
</dbReference>
<feature type="transmembrane region" description="Helical" evidence="14">
    <location>
        <begin position="418"/>
        <end position="444"/>
    </location>
</feature>
<evidence type="ECO:0000256" key="4">
    <source>
        <dbReference type="ARBA" id="ARBA00022692"/>
    </source>
</evidence>
<evidence type="ECO:0000313" key="17">
    <source>
        <dbReference type="EMBL" id="CAH9104052.1"/>
    </source>
</evidence>
<dbReference type="InterPro" id="IPR000719">
    <property type="entry name" value="Prot_kinase_dom"/>
</dbReference>
<evidence type="ECO:0000256" key="1">
    <source>
        <dbReference type="ARBA" id="ARBA00004479"/>
    </source>
</evidence>
<keyword evidence="7" id="KW-0418">Kinase</keyword>
<evidence type="ECO:0000256" key="10">
    <source>
        <dbReference type="ARBA" id="ARBA00023136"/>
    </source>
</evidence>
<evidence type="ECO:0000256" key="13">
    <source>
        <dbReference type="SAM" id="MobiDB-lite"/>
    </source>
</evidence>
<dbReference type="GO" id="GO:0005524">
    <property type="term" value="F:ATP binding"/>
    <property type="evidence" value="ECO:0007669"/>
    <property type="project" value="UniProtKB-UniRule"/>
</dbReference>
<evidence type="ECO:0000259" key="16">
    <source>
        <dbReference type="PROSITE" id="PS50011"/>
    </source>
</evidence>
<proteinExistence type="predicted"/>
<sequence>MGFLHHALSLCCLVVLGVFSLGRSSFTPVDCFLIGCGNSKSVEFGDGRVFQPDYGNSNVGLFTNSHVVVSDSGRKGLSDLYNSARVFTTPSTYTIRNNQSGRHWLRLHFYPVKNNDYDLKASSFSVVANGITLLHRFSHRQNGPLVKEYVVEVNGSGSDGLSLTLSPRVGSVAFINGLEVISVPKGQFDFGVVPIPKDSSTTSLIPSSTALETVYRLNMGGSNMTSENDPFWRDWKSDYPFLVHPSAAVNVSTDPRLVKYAAGVTVEIAPDWVYATVQEMAEAQVVEPNFNLTWVFGVDSGYTYFLRMHFCDIVSDALGELIFNVYVNEYIAVDSLDISAKTTALSVAYFLDFTVNISEGGSENLYIKVGPSTSGRVPVNAILNGLEIMRLSDSSSLDVNIGMISGDYYMASKTKKHMMIVAFACLGTLGIFLLVLISCCFFYVQFSNVSEKVKPKTYVSWVSNLNTRSWDFILKRHHVDSGLTPTFGVSPTFASSMPTTISSRHVFSFAEILVATKSFDNGLAIGVGGFGKVYKGMLENGVMVAVKRGSKKSQQGLLEFRTEIMMLSKLRHKHLVSLIGFCEEMDEMILVYEFMAGGPLRKHLYSEPHLPVLSWKQRLEICIGAAKGLHYLHTGAASERIIHRDVKTTNILLDENLKAKVSDFGLSKFGLALDQTHVSTAVKGSFGYLDPEYYRRQQLTEKSDVYSFGVVLMEVLCARPPINPALPREQVNIAEWAMQWQKAGRVEEIIDPRLLGKVNERSLRKFGETAAKCLGEYGSDRPSMGDVLRNLEHVLKLQEACGLVPHTESGESSTAEFSEILNKKEDE</sequence>